<accession>A0A9X6RKX4</accession>
<protein>
    <recommendedName>
        <fullName evidence="5">Transmembrane protein 254</fullName>
    </recommendedName>
</protein>
<comment type="caution">
    <text evidence="7">The sequence shown here is derived from an EMBL/GenBank/DDBJ whole genome shotgun (WGS) entry which is preliminary data.</text>
</comment>
<evidence type="ECO:0000256" key="5">
    <source>
        <dbReference type="ARBA" id="ARBA00034834"/>
    </source>
</evidence>
<evidence type="ECO:0000256" key="4">
    <source>
        <dbReference type="ARBA" id="ARBA00023136"/>
    </source>
</evidence>
<evidence type="ECO:0000256" key="2">
    <source>
        <dbReference type="ARBA" id="ARBA00022692"/>
    </source>
</evidence>
<evidence type="ECO:0000256" key="3">
    <source>
        <dbReference type="ARBA" id="ARBA00022989"/>
    </source>
</evidence>
<dbReference type="PANTHER" id="PTHR34104:SF3">
    <property type="entry name" value="TRANSMEMBRANE PROTEIN 254"/>
    <property type="match status" value="1"/>
</dbReference>
<keyword evidence="4 6" id="KW-0472">Membrane</keyword>
<reference evidence="8" key="1">
    <citation type="submission" date="2017-01" db="EMBL/GenBank/DDBJ databases">
        <title>Comparative genomics of anhydrobiosis in the tardigrade Hypsibius dujardini.</title>
        <authorList>
            <person name="Yoshida Y."/>
            <person name="Koutsovoulos G."/>
            <person name="Laetsch D."/>
            <person name="Stevens L."/>
            <person name="Kumar S."/>
            <person name="Horikawa D."/>
            <person name="Ishino K."/>
            <person name="Komine S."/>
            <person name="Tomita M."/>
            <person name="Blaxter M."/>
            <person name="Arakawa K."/>
        </authorList>
    </citation>
    <scope>NUCLEOTIDE SEQUENCE [LARGE SCALE GENOMIC DNA]</scope>
    <source>
        <strain evidence="8">Z151</strain>
    </source>
</reference>
<keyword evidence="2 6" id="KW-0812">Transmembrane</keyword>
<feature type="transmembrane region" description="Helical" evidence="6">
    <location>
        <begin position="21"/>
        <end position="37"/>
    </location>
</feature>
<dbReference type="EMBL" id="MTYJ01000237">
    <property type="protein sequence ID" value="OWA51723.1"/>
    <property type="molecule type" value="Genomic_DNA"/>
</dbReference>
<name>A0A9X6RKX4_HYPEX</name>
<dbReference type="OrthoDB" id="9984821at2759"/>
<gene>
    <name evidence="7" type="ORF">BV898_16195</name>
</gene>
<dbReference type="AlphaFoldDB" id="A0A9X6RKX4"/>
<comment type="subcellular location">
    <subcellularLocation>
        <location evidence="1">Membrane</location>
        <topology evidence="1">Multi-pass membrane protein</topology>
    </subcellularLocation>
</comment>
<sequence>MPPLGHTPMKRTFFQATETRWMIIIASGLGILLWSWLSPETIPGPYGLYLGPIGLAGKFIGSTFPGITAGLVYMAAFLHLAEALFAAKLCYDNKLTPKTTAKWILQTLLFGIGSLGILWTRSKAAKRS</sequence>
<proteinExistence type="predicted"/>
<evidence type="ECO:0000313" key="7">
    <source>
        <dbReference type="EMBL" id="OWA51723.1"/>
    </source>
</evidence>
<evidence type="ECO:0000313" key="8">
    <source>
        <dbReference type="Proteomes" id="UP000192578"/>
    </source>
</evidence>
<organism evidence="7 8">
    <name type="scientific">Hypsibius exemplaris</name>
    <name type="common">Freshwater tardigrade</name>
    <dbReference type="NCBI Taxonomy" id="2072580"/>
    <lineage>
        <taxon>Eukaryota</taxon>
        <taxon>Metazoa</taxon>
        <taxon>Ecdysozoa</taxon>
        <taxon>Tardigrada</taxon>
        <taxon>Eutardigrada</taxon>
        <taxon>Parachela</taxon>
        <taxon>Hypsibioidea</taxon>
        <taxon>Hypsibiidae</taxon>
        <taxon>Hypsibius</taxon>
    </lineage>
</organism>
<feature type="transmembrane region" description="Helical" evidence="6">
    <location>
        <begin position="103"/>
        <end position="120"/>
    </location>
</feature>
<dbReference type="InterPro" id="IPR028110">
    <property type="entry name" value="TMEM254"/>
</dbReference>
<dbReference type="GO" id="GO:0016020">
    <property type="term" value="C:membrane"/>
    <property type="evidence" value="ECO:0007669"/>
    <property type="project" value="UniProtKB-SubCell"/>
</dbReference>
<dbReference type="Proteomes" id="UP000192578">
    <property type="component" value="Unassembled WGS sequence"/>
</dbReference>
<evidence type="ECO:0000256" key="6">
    <source>
        <dbReference type="SAM" id="Phobius"/>
    </source>
</evidence>
<keyword evidence="8" id="KW-1185">Reference proteome</keyword>
<evidence type="ECO:0000256" key="1">
    <source>
        <dbReference type="ARBA" id="ARBA00004141"/>
    </source>
</evidence>
<keyword evidence="3 6" id="KW-1133">Transmembrane helix</keyword>
<dbReference type="Pfam" id="PF14934">
    <property type="entry name" value="TMEM254"/>
    <property type="match status" value="1"/>
</dbReference>
<dbReference type="PANTHER" id="PTHR34104">
    <property type="entry name" value="TRANSMEMBRANE PROTEIN 254"/>
    <property type="match status" value="1"/>
</dbReference>